<name>A0ABU7J8P4_9GAMM</name>
<evidence type="ECO:0000313" key="2">
    <source>
        <dbReference type="Proteomes" id="UP001336314"/>
    </source>
</evidence>
<dbReference type="PROSITE" id="PS51257">
    <property type="entry name" value="PROKAR_LIPOPROTEIN"/>
    <property type="match status" value="1"/>
</dbReference>
<evidence type="ECO:0008006" key="3">
    <source>
        <dbReference type="Google" id="ProtNLM"/>
    </source>
</evidence>
<sequence>MRLLISAALVIGAVGCWSDTADAKASVDGWTSASTIFYYQPSTLEGEELWRVIREMRAAVAIATVNPDGSANGAVIRPGITHDNKYLMFGLGHNQTGQNFRTGQPAIIVVYKYAPDEEDKFKRNQGARLEIQYVSDEVLVKRLIDENKAHGANENTTFMRINRVFPLG</sequence>
<gene>
    <name evidence="1" type="ORF">QWY20_15825</name>
</gene>
<dbReference type="EMBL" id="JAUHLI010000018">
    <property type="protein sequence ID" value="MEE2002926.1"/>
    <property type="molecule type" value="Genomic_DNA"/>
</dbReference>
<accession>A0ABU7J8P4</accession>
<protein>
    <recommendedName>
        <fullName evidence="3">Pyridoxamine 5'-phosphate oxidase putative domain-containing protein</fullName>
    </recommendedName>
</protein>
<proteinExistence type="predicted"/>
<evidence type="ECO:0000313" key="1">
    <source>
        <dbReference type="EMBL" id="MEE2002926.1"/>
    </source>
</evidence>
<organism evidence="1 2">
    <name type="scientific">Alkalimonas cellulosilytica</name>
    <dbReference type="NCBI Taxonomy" id="3058395"/>
    <lineage>
        <taxon>Bacteria</taxon>
        <taxon>Pseudomonadati</taxon>
        <taxon>Pseudomonadota</taxon>
        <taxon>Gammaproteobacteria</taxon>
        <taxon>Alkalimonas</taxon>
    </lineage>
</organism>
<keyword evidence="2" id="KW-1185">Reference proteome</keyword>
<reference evidence="1 2" key="1">
    <citation type="submission" date="2023-07" db="EMBL/GenBank/DDBJ databases">
        <title>Alkalimonas sp., MEB108 novel, alkaliphilic bacterium isolated from Lonar Lake, India.</title>
        <authorList>
            <person name="Joshi A."/>
            <person name="Thite S."/>
        </authorList>
    </citation>
    <scope>NUCLEOTIDE SEQUENCE [LARGE SCALE GENOMIC DNA]</scope>
    <source>
        <strain evidence="1 2">MEB108</strain>
    </source>
</reference>
<dbReference type="Proteomes" id="UP001336314">
    <property type="component" value="Unassembled WGS sequence"/>
</dbReference>
<dbReference type="RefSeq" id="WP_330129974.1">
    <property type="nucleotide sequence ID" value="NZ_JAUHLI010000018.1"/>
</dbReference>
<comment type="caution">
    <text evidence="1">The sequence shown here is derived from an EMBL/GenBank/DDBJ whole genome shotgun (WGS) entry which is preliminary data.</text>
</comment>